<keyword evidence="2" id="KW-1185">Reference proteome</keyword>
<dbReference type="GO" id="GO:0005737">
    <property type="term" value="C:cytoplasm"/>
    <property type="evidence" value="ECO:0007669"/>
    <property type="project" value="TreeGrafter"/>
</dbReference>
<name>A0A9J2PIR8_ASCLU</name>
<organism evidence="2 3">
    <name type="scientific">Ascaris lumbricoides</name>
    <name type="common">Giant roundworm</name>
    <dbReference type="NCBI Taxonomy" id="6252"/>
    <lineage>
        <taxon>Eukaryota</taxon>
        <taxon>Metazoa</taxon>
        <taxon>Ecdysozoa</taxon>
        <taxon>Nematoda</taxon>
        <taxon>Chromadorea</taxon>
        <taxon>Rhabditida</taxon>
        <taxon>Spirurina</taxon>
        <taxon>Ascaridomorpha</taxon>
        <taxon>Ascaridoidea</taxon>
        <taxon>Ascarididae</taxon>
        <taxon>Ascaris</taxon>
    </lineage>
</organism>
<dbReference type="GO" id="GO:0016020">
    <property type="term" value="C:membrane"/>
    <property type="evidence" value="ECO:0007669"/>
    <property type="project" value="InterPro"/>
</dbReference>
<feature type="transmembrane region" description="Helical" evidence="1">
    <location>
        <begin position="191"/>
        <end position="211"/>
    </location>
</feature>
<keyword evidence="1" id="KW-1133">Transmembrane helix</keyword>
<dbReference type="Pfam" id="PF05439">
    <property type="entry name" value="JTB"/>
    <property type="match status" value="1"/>
</dbReference>
<dbReference type="WBParaSite" id="ALUE_0000922901-mRNA-1">
    <property type="protein sequence ID" value="ALUE_0000922901-mRNA-1"/>
    <property type="gene ID" value="ALUE_0000922901"/>
</dbReference>
<dbReference type="Proteomes" id="UP000036681">
    <property type="component" value="Unplaced"/>
</dbReference>
<evidence type="ECO:0000256" key="1">
    <source>
        <dbReference type="SAM" id="Phobius"/>
    </source>
</evidence>
<dbReference type="AlphaFoldDB" id="A0A9J2PIR8"/>
<proteinExistence type="predicted"/>
<dbReference type="PANTHER" id="PTHR13041">
    <property type="entry name" value="JTB PROTEIN-RELATED"/>
    <property type="match status" value="1"/>
</dbReference>
<accession>A0A9J2PIR8</accession>
<evidence type="ECO:0000313" key="3">
    <source>
        <dbReference type="WBParaSite" id="ALUE_0000922901-mRNA-1"/>
    </source>
</evidence>
<dbReference type="GO" id="GO:0005819">
    <property type="term" value="C:spindle"/>
    <property type="evidence" value="ECO:0007669"/>
    <property type="project" value="TreeGrafter"/>
</dbReference>
<keyword evidence="1" id="KW-0472">Membrane</keyword>
<reference evidence="3" key="1">
    <citation type="submission" date="2023-03" db="UniProtKB">
        <authorList>
            <consortium name="WormBaseParasite"/>
        </authorList>
    </citation>
    <scope>IDENTIFICATION</scope>
</reference>
<protein>
    <submittedName>
        <fullName evidence="3">Uncharacterized protein</fullName>
    </submittedName>
</protein>
<dbReference type="Gene3D" id="3.30.720.220">
    <property type="match status" value="1"/>
</dbReference>
<keyword evidence="1" id="KW-0812">Transmembrane</keyword>
<dbReference type="GO" id="GO:0030496">
    <property type="term" value="C:midbody"/>
    <property type="evidence" value="ECO:0007669"/>
    <property type="project" value="TreeGrafter"/>
</dbReference>
<dbReference type="GO" id="GO:0000281">
    <property type="term" value="P:mitotic cytokinesis"/>
    <property type="evidence" value="ECO:0007669"/>
    <property type="project" value="TreeGrafter"/>
</dbReference>
<dbReference type="InterPro" id="IPR008657">
    <property type="entry name" value="JTB"/>
</dbReference>
<sequence>MNENKSDQFENKAFITDARCRMRCCSSSTCLHYLQALINPRPPLEPCEPELYLVISAVVFYLESRMEESIYSGDIVLKKFIAWRGSDSTSFTNSPSNLSHPRNISLNASQKHSGVTEPSSESYSPTASSILCYKDEPFTVIEECVRCSSFERDALRTEYCVESGYYDKLNCTLSGRLGLRSCYSRGDYASVRFNIMMASWMLMAVASYAFVSWRRGVLDRRAYLRVQQQLAS</sequence>
<evidence type="ECO:0000313" key="2">
    <source>
        <dbReference type="Proteomes" id="UP000036681"/>
    </source>
</evidence>
<dbReference type="GO" id="GO:0005813">
    <property type="term" value="C:centrosome"/>
    <property type="evidence" value="ECO:0007669"/>
    <property type="project" value="TreeGrafter"/>
</dbReference>
<dbReference type="PANTHER" id="PTHR13041:SF3">
    <property type="entry name" value="PROTEIN JTB"/>
    <property type="match status" value="1"/>
</dbReference>